<keyword evidence="3" id="KW-1185">Reference proteome</keyword>
<dbReference type="RefSeq" id="WP_248670323.1">
    <property type="nucleotide sequence ID" value="NZ_JALPRX010000263.1"/>
</dbReference>
<reference evidence="2" key="1">
    <citation type="submission" date="2022-04" db="EMBL/GenBank/DDBJ databases">
        <title>Roseomonas acroporae sp. nov., isolated from coral Acropora digitifera.</title>
        <authorList>
            <person name="Sun H."/>
        </authorList>
    </citation>
    <scope>NUCLEOTIDE SEQUENCE</scope>
    <source>
        <strain evidence="2">NAR14</strain>
    </source>
</reference>
<dbReference type="AlphaFoldDB" id="A0A9X1YDQ5"/>
<dbReference type="InterPro" id="IPR007936">
    <property type="entry name" value="VapE-like_dom"/>
</dbReference>
<name>A0A9X1YDQ5_9PROT</name>
<accession>A0A9X1YDQ5</accession>
<feature type="non-terminal residue" evidence="2">
    <location>
        <position position="256"/>
    </location>
</feature>
<dbReference type="PANTHER" id="PTHR34985">
    <property type="entry name" value="SLR0554 PROTEIN"/>
    <property type="match status" value="1"/>
</dbReference>
<evidence type="ECO:0000313" key="3">
    <source>
        <dbReference type="Proteomes" id="UP001139516"/>
    </source>
</evidence>
<dbReference type="Pfam" id="PF05272">
    <property type="entry name" value="VapE-like_dom"/>
    <property type="match status" value="1"/>
</dbReference>
<evidence type="ECO:0000259" key="1">
    <source>
        <dbReference type="Pfam" id="PF05272"/>
    </source>
</evidence>
<dbReference type="Proteomes" id="UP001139516">
    <property type="component" value="Unassembled WGS sequence"/>
</dbReference>
<sequence>VGRDDFKAEFVLRFAPPPARDGDMPLPGPYPRAWGPEDLALVQAHMQRIWTHRFTKQTVEDAMVAEAARHRFHPVEDWLASLVWDGVPRVDGWLHRGFGCPGDDYHAAAGAKMLIASVKRIRQPGVKFDHTPVFEGGQGLGKSTALRALYGDDWFSDSLPEDLASKDAAMGLLGVWCLELAELQQLIRAEAETVKAFMSRQVDRFRPPYGKAYVNRPRQCILVGTTNAEEWLSDTTGNRRFWPLACRHADVPWIRE</sequence>
<dbReference type="EMBL" id="JALPRX010000263">
    <property type="protein sequence ID" value="MCK8788283.1"/>
    <property type="molecule type" value="Genomic_DNA"/>
</dbReference>
<feature type="domain" description="Virulence-associated protein E-like" evidence="1">
    <location>
        <begin position="79"/>
        <end position="254"/>
    </location>
</feature>
<evidence type="ECO:0000313" key="2">
    <source>
        <dbReference type="EMBL" id="MCK8788283.1"/>
    </source>
</evidence>
<protein>
    <submittedName>
        <fullName evidence="2">Virulence-associated E family protein</fullName>
    </submittedName>
</protein>
<dbReference type="PANTHER" id="PTHR34985:SF1">
    <property type="entry name" value="SLR0554 PROTEIN"/>
    <property type="match status" value="1"/>
</dbReference>
<organism evidence="2 3">
    <name type="scientific">Roseomonas acroporae</name>
    <dbReference type="NCBI Taxonomy" id="2937791"/>
    <lineage>
        <taxon>Bacteria</taxon>
        <taxon>Pseudomonadati</taxon>
        <taxon>Pseudomonadota</taxon>
        <taxon>Alphaproteobacteria</taxon>
        <taxon>Acetobacterales</taxon>
        <taxon>Roseomonadaceae</taxon>
        <taxon>Roseomonas</taxon>
    </lineage>
</organism>
<feature type="non-terminal residue" evidence="2">
    <location>
        <position position="1"/>
    </location>
</feature>
<comment type="caution">
    <text evidence="2">The sequence shown here is derived from an EMBL/GenBank/DDBJ whole genome shotgun (WGS) entry which is preliminary data.</text>
</comment>
<proteinExistence type="predicted"/>
<gene>
    <name evidence="2" type="ORF">M0638_28430</name>
</gene>